<evidence type="ECO:0000313" key="2">
    <source>
        <dbReference type="EMBL" id="CAG8981448.1"/>
    </source>
</evidence>
<dbReference type="EMBL" id="CAJVRM010000483">
    <property type="protein sequence ID" value="CAG8981448.1"/>
    <property type="molecule type" value="Genomic_DNA"/>
</dbReference>
<dbReference type="Pfam" id="PF00069">
    <property type="entry name" value="Pkinase"/>
    <property type="match status" value="1"/>
</dbReference>
<dbReference type="GO" id="GO:0004672">
    <property type="term" value="F:protein kinase activity"/>
    <property type="evidence" value="ECO:0007669"/>
    <property type="project" value="InterPro"/>
</dbReference>
<comment type="caution">
    <text evidence="2">The sequence shown here is derived from an EMBL/GenBank/DDBJ whole genome shotgun (WGS) entry which is preliminary data.</text>
</comment>
<evidence type="ECO:0000313" key="3">
    <source>
        <dbReference type="Proteomes" id="UP000701801"/>
    </source>
</evidence>
<dbReference type="InterPro" id="IPR011009">
    <property type="entry name" value="Kinase-like_dom_sf"/>
</dbReference>
<keyword evidence="3" id="KW-1185">Reference proteome</keyword>
<dbReference type="Gene3D" id="1.10.510.10">
    <property type="entry name" value="Transferase(Phosphotransferase) domain 1"/>
    <property type="match status" value="1"/>
</dbReference>
<dbReference type="GO" id="GO:0005524">
    <property type="term" value="F:ATP binding"/>
    <property type="evidence" value="ECO:0007669"/>
    <property type="project" value="InterPro"/>
</dbReference>
<dbReference type="AlphaFoldDB" id="A0A9N9Q0G7"/>
<dbReference type="Proteomes" id="UP000701801">
    <property type="component" value="Unassembled WGS sequence"/>
</dbReference>
<dbReference type="InterPro" id="IPR000719">
    <property type="entry name" value="Prot_kinase_dom"/>
</dbReference>
<dbReference type="PROSITE" id="PS50011">
    <property type="entry name" value="PROTEIN_KINASE_DOM"/>
    <property type="match status" value="1"/>
</dbReference>
<feature type="domain" description="Protein kinase" evidence="1">
    <location>
        <begin position="54"/>
        <end position="269"/>
    </location>
</feature>
<gene>
    <name evidence="2" type="ORF">HYALB_00013737</name>
</gene>
<dbReference type="SUPFAM" id="SSF56112">
    <property type="entry name" value="Protein kinase-like (PK-like)"/>
    <property type="match status" value="1"/>
</dbReference>
<reference evidence="2" key="1">
    <citation type="submission" date="2021-07" db="EMBL/GenBank/DDBJ databases">
        <authorList>
            <person name="Durling M."/>
        </authorList>
    </citation>
    <scope>NUCLEOTIDE SEQUENCE</scope>
</reference>
<evidence type="ECO:0000259" key="1">
    <source>
        <dbReference type="PROSITE" id="PS50011"/>
    </source>
</evidence>
<accession>A0A9N9Q0G7</accession>
<sequence length="269" mass="31268">MILQKISQCFDFVDGVLQYQYTKVLFLEGGNIYHARTQFRIPSNLNITLRKEDLTHITLIPFESYCPLYLPEFTLAPESSLEDYYIKSPNLMSYEDGWNVCETVLNDIRACEILKKHPSPNIAKYHGCQVYNGRVTGLCFSRYPQTLMEMVNPRHLNRDEFFQETPKITKNRASHYIRGVERGIRHIHTLNLVHNDINLDNIMITQDDNPVIIDFDSCLQEGMPLGSTTKRTFQWHDPSVHLSQTSNDDWAFKEVCRWLTGGRSANSEE</sequence>
<dbReference type="OrthoDB" id="4062651at2759"/>
<organism evidence="2 3">
    <name type="scientific">Hymenoscyphus albidus</name>
    <dbReference type="NCBI Taxonomy" id="595503"/>
    <lineage>
        <taxon>Eukaryota</taxon>
        <taxon>Fungi</taxon>
        <taxon>Dikarya</taxon>
        <taxon>Ascomycota</taxon>
        <taxon>Pezizomycotina</taxon>
        <taxon>Leotiomycetes</taxon>
        <taxon>Helotiales</taxon>
        <taxon>Helotiaceae</taxon>
        <taxon>Hymenoscyphus</taxon>
    </lineage>
</organism>
<proteinExistence type="predicted"/>
<protein>
    <recommendedName>
        <fullName evidence="1">Protein kinase domain-containing protein</fullName>
    </recommendedName>
</protein>
<name>A0A9N9Q0G7_9HELO</name>